<dbReference type="InterPro" id="IPR019920">
    <property type="entry name" value="F420-binding_dom_put"/>
</dbReference>
<dbReference type="PANTHER" id="PTHR35176">
    <property type="entry name" value="HEME OXYGENASE HI_0854-RELATED"/>
    <property type="match status" value="1"/>
</dbReference>
<evidence type="ECO:0000313" key="3">
    <source>
        <dbReference type="EMBL" id="KDN17647.1"/>
    </source>
</evidence>
<dbReference type="STRING" id="287986.DV20_34805"/>
<dbReference type="Proteomes" id="UP000027345">
    <property type="component" value="Unassembled WGS sequence"/>
</dbReference>
<name>A0A066TVR7_9PSEU</name>
<accession>A0A066TVR7</accession>
<dbReference type="SUPFAM" id="SSF50475">
    <property type="entry name" value="FMN-binding split barrel"/>
    <property type="match status" value="1"/>
</dbReference>
<dbReference type="GO" id="GO:0070967">
    <property type="term" value="F:coenzyme F420 binding"/>
    <property type="evidence" value="ECO:0007669"/>
    <property type="project" value="TreeGrafter"/>
</dbReference>
<gene>
    <name evidence="3" type="ORF">DV20_34805</name>
</gene>
<dbReference type="InterPro" id="IPR052019">
    <property type="entry name" value="F420H2_bilvrd_red/Heme_oxyg"/>
</dbReference>
<keyword evidence="4" id="KW-1185">Reference proteome</keyword>
<reference evidence="3 4" key="1">
    <citation type="submission" date="2014-05" db="EMBL/GenBank/DDBJ databases">
        <title>Draft genome sequence of Amycolatopsis rifamycinica DSM 46095.</title>
        <authorList>
            <person name="Lal R."/>
            <person name="Saxena A."/>
            <person name="Kumari R."/>
            <person name="Mukherjee U."/>
            <person name="Singh P."/>
            <person name="Sangwan N."/>
            <person name="Mahato N.K."/>
        </authorList>
    </citation>
    <scope>NUCLEOTIDE SEQUENCE [LARGE SCALE GENOMIC DNA]</scope>
    <source>
        <strain evidence="3 4">DSM 46095</strain>
    </source>
</reference>
<dbReference type="GO" id="GO:0016627">
    <property type="term" value="F:oxidoreductase activity, acting on the CH-CH group of donors"/>
    <property type="evidence" value="ECO:0007669"/>
    <property type="project" value="TreeGrafter"/>
</dbReference>
<dbReference type="InterPro" id="IPR012349">
    <property type="entry name" value="Split_barrel_FMN-bd"/>
</dbReference>
<comment type="caution">
    <text evidence="3">The sequence shown here is derived from an EMBL/GenBank/DDBJ whole genome shotgun (WGS) entry which is preliminary data.</text>
</comment>
<dbReference type="InterPro" id="IPR011576">
    <property type="entry name" value="Pyridox_Oxase_N"/>
</dbReference>
<dbReference type="eggNOG" id="COG0748">
    <property type="taxonomic scope" value="Bacteria"/>
</dbReference>
<dbReference type="GO" id="GO:0005829">
    <property type="term" value="C:cytosol"/>
    <property type="evidence" value="ECO:0007669"/>
    <property type="project" value="TreeGrafter"/>
</dbReference>
<protein>
    <submittedName>
        <fullName evidence="3">F420-dependent oxidoreductase</fullName>
    </submittedName>
</protein>
<evidence type="ECO:0000256" key="1">
    <source>
        <dbReference type="ARBA" id="ARBA00023002"/>
    </source>
</evidence>
<dbReference type="EMBL" id="JMQI01000070">
    <property type="protein sequence ID" value="KDN17647.1"/>
    <property type="molecule type" value="Genomic_DNA"/>
</dbReference>
<organism evidence="3 4">
    <name type="scientific">Amycolatopsis rifamycinica</name>
    <dbReference type="NCBI Taxonomy" id="287986"/>
    <lineage>
        <taxon>Bacteria</taxon>
        <taxon>Bacillati</taxon>
        <taxon>Actinomycetota</taxon>
        <taxon>Actinomycetes</taxon>
        <taxon>Pseudonocardiales</taxon>
        <taxon>Pseudonocardiaceae</taxon>
        <taxon>Amycolatopsis</taxon>
    </lineage>
</organism>
<keyword evidence="1" id="KW-0560">Oxidoreductase</keyword>
<dbReference type="OrthoDB" id="1094370at2"/>
<sequence>MTDDTALKDFLAARHHGVLATIRRDGRPQLSTITYLYDPASATFIASITETRAKTKNMRRDPRVTFHVSSEDGWSYVVAEGRASLTAPAAAPDDDTVEALVDYYRRASGEHPDWAEYRQAMVTDQRVLLTVHVEKLLGLVR</sequence>
<dbReference type="Pfam" id="PF01243">
    <property type="entry name" value="PNPOx_N"/>
    <property type="match status" value="1"/>
</dbReference>
<evidence type="ECO:0000313" key="4">
    <source>
        <dbReference type="Proteomes" id="UP000027345"/>
    </source>
</evidence>
<dbReference type="AlphaFoldDB" id="A0A066TVR7"/>
<dbReference type="NCBIfam" id="TIGR03618">
    <property type="entry name" value="Rv1155_F420"/>
    <property type="match status" value="1"/>
</dbReference>
<feature type="domain" description="Pyridoxamine 5'-phosphate oxidase N-terminal" evidence="2">
    <location>
        <begin position="5"/>
        <end position="136"/>
    </location>
</feature>
<proteinExistence type="predicted"/>
<dbReference type="PANTHER" id="PTHR35176:SF2">
    <property type="entry name" value="F420H(2)-DEPENDENT REDUCTASE RV1155"/>
    <property type="match status" value="1"/>
</dbReference>
<dbReference type="RefSeq" id="WP_043787347.1">
    <property type="nucleotide sequence ID" value="NZ_JMQI01000070.1"/>
</dbReference>
<evidence type="ECO:0000259" key="2">
    <source>
        <dbReference type="Pfam" id="PF01243"/>
    </source>
</evidence>
<dbReference type="Gene3D" id="2.30.110.10">
    <property type="entry name" value="Electron Transport, Fmn-binding Protein, Chain A"/>
    <property type="match status" value="1"/>
</dbReference>